<evidence type="ECO:0000313" key="1">
    <source>
        <dbReference type="EMBL" id="QQR92488.1"/>
    </source>
</evidence>
<sequence>MTSSKNIKKTQWRNRVQKNNNVASTRYHMHDKSISSETQLILSKLDELNMKMNALLVGEEMPTPEEKRAAEIGKREYKEGKTIPWDEVKKKLRR</sequence>
<dbReference type="Proteomes" id="UP000596004">
    <property type="component" value="Chromosome"/>
</dbReference>
<reference evidence="1" key="1">
    <citation type="submission" date="2020-11" db="EMBL/GenBank/DDBJ databases">
        <title>Connecting structure to function with the recovery of over 1000 high-quality activated sludge metagenome-assembled genomes encoding full-length rRNA genes using long-read sequencing.</title>
        <authorList>
            <person name="Singleton C.M."/>
            <person name="Petriglieri F."/>
            <person name="Kristensen J.M."/>
            <person name="Kirkegaard R.H."/>
            <person name="Michaelsen T.Y."/>
            <person name="Andersen M.H."/>
            <person name="Karst S.M."/>
            <person name="Dueholm M.S."/>
            <person name="Nielsen P.H."/>
            <person name="Albertsen M."/>
        </authorList>
    </citation>
    <scope>NUCLEOTIDE SEQUENCE</scope>
    <source>
        <strain evidence="1">Fred_18-Q3-R57-64_BAT3C.431</strain>
    </source>
</reference>
<organism evidence="1">
    <name type="scientific">Candidatus Iainarchaeum sp</name>
    <dbReference type="NCBI Taxonomy" id="3101447"/>
    <lineage>
        <taxon>Archaea</taxon>
        <taxon>Candidatus Iainarchaeota</taxon>
        <taxon>Candidatus Iainarchaeia</taxon>
        <taxon>Candidatus Iainarchaeales</taxon>
        <taxon>Candidatus Iainarchaeaceae</taxon>
        <taxon>Candidatus Iainarchaeum</taxon>
    </lineage>
</organism>
<dbReference type="AlphaFoldDB" id="A0A7T9DJI4"/>
<name>A0A7T9DJI4_9ARCH</name>
<gene>
    <name evidence="1" type="ORF">IPJ89_05065</name>
</gene>
<proteinExistence type="predicted"/>
<dbReference type="EMBL" id="CP064981">
    <property type="protein sequence ID" value="QQR92488.1"/>
    <property type="molecule type" value="Genomic_DNA"/>
</dbReference>
<evidence type="ECO:0008006" key="2">
    <source>
        <dbReference type="Google" id="ProtNLM"/>
    </source>
</evidence>
<accession>A0A7T9DJI4</accession>
<protein>
    <recommendedName>
        <fullName evidence="2">Addiction module protein</fullName>
    </recommendedName>
</protein>